<keyword evidence="2" id="KW-0808">Transferase</keyword>
<dbReference type="EMBL" id="PUIB01000004">
    <property type="protein sequence ID" value="PQO41931.1"/>
    <property type="molecule type" value="Genomic_DNA"/>
</dbReference>
<evidence type="ECO:0000313" key="5">
    <source>
        <dbReference type="EMBL" id="PQO41931.1"/>
    </source>
</evidence>
<reference evidence="5 6" key="1">
    <citation type="submission" date="2018-02" db="EMBL/GenBank/DDBJ databases">
        <title>Comparative genomes isolates from brazilian mangrove.</title>
        <authorList>
            <person name="Araujo J.E."/>
            <person name="Taketani R.G."/>
            <person name="Silva M.C.P."/>
            <person name="Loureco M.V."/>
            <person name="Andreote F.D."/>
        </authorList>
    </citation>
    <scope>NUCLEOTIDE SEQUENCE [LARGE SCALE GENOMIC DNA]</scope>
    <source>
        <strain evidence="5 6">NAP PRIS-MGV</strain>
    </source>
</reference>
<keyword evidence="3" id="KW-0012">Acyltransferase</keyword>
<dbReference type="InterPro" id="IPR001227">
    <property type="entry name" value="Ac_transferase_dom_sf"/>
</dbReference>
<dbReference type="Gene3D" id="3.40.366.10">
    <property type="entry name" value="Malonyl-Coenzyme A Acyl Carrier Protein, domain 2"/>
    <property type="match status" value="1"/>
</dbReference>
<dbReference type="AlphaFoldDB" id="A0A2S8GCE6"/>
<dbReference type="SUPFAM" id="SSF52151">
    <property type="entry name" value="FabD/lysophospholipase-like"/>
    <property type="match status" value="1"/>
</dbReference>
<dbReference type="PANTHER" id="PTHR42681:SF1">
    <property type="entry name" value="MALONYL-COA-ACYL CARRIER PROTEIN TRANSACYLASE, MITOCHONDRIAL"/>
    <property type="match status" value="1"/>
</dbReference>
<evidence type="ECO:0000256" key="2">
    <source>
        <dbReference type="ARBA" id="ARBA00022679"/>
    </source>
</evidence>
<evidence type="ECO:0000313" key="6">
    <source>
        <dbReference type="Proteomes" id="UP000239388"/>
    </source>
</evidence>
<dbReference type="InterPro" id="IPR050858">
    <property type="entry name" value="Mal-CoA-ACP_Trans/PKS_FabD"/>
</dbReference>
<name>A0A2S8GCE6_9BACT</name>
<dbReference type="GO" id="GO:0004314">
    <property type="term" value="F:[acyl-carrier-protein] S-malonyltransferase activity"/>
    <property type="evidence" value="ECO:0007669"/>
    <property type="project" value="UniProtKB-EC"/>
</dbReference>
<evidence type="ECO:0000256" key="1">
    <source>
        <dbReference type="ARBA" id="ARBA00013258"/>
    </source>
</evidence>
<dbReference type="EC" id="2.3.1.39" evidence="1"/>
<accession>A0A2S8GCE6</accession>
<dbReference type="PANTHER" id="PTHR42681">
    <property type="entry name" value="MALONYL-COA-ACYL CARRIER PROTEIN TRANSACYLASE, MITOCHONDRIAL"/>
    <property type="match status" value="1"/>
</dbReference>
<dbReference type="InterPro" id="IPR016035">
    <property type="entry name" value="Acyl_Trfase/lysoPLipase"/>
</dbReference>
<evidence type="ECO:0000256" key="3">
    <source>
        <dbReference type="ARBA" id="ARBA00023315"/>
    </source>
</evidence>
<dbReference type="GO" id="GO:0006633">
    <property type="term" value="P:fatty acid biosynthetic process"/>
    <property type="evidence" value="ECO:0007669"/>
    <property type="project" value="TreeGrafter"/>
</dbReference>
<dbReference type="Proteomes" id="UP000239388">
    <property type="component" value="Unassembled WGS sequence"/>
</dbReference>
<evidence type="ECO:0000256" key="4">
    <source>
        <dbReference type="ARBA" id="ARBA00048462"/>
    </source>
</evidence>
<comment type="catalytic activity">
    <reaction evidence="4">
        <text>holo-[ACP] + malonyl-CoA = malonyl-[ACP] + CoA</text>
        <dbReference type="Rhea" id="RHEA:41792"/>
        <dbReference type="Rhea" id="RHEA-COMP:9623"/>
        <dbReference type="Rhea" id="RHEA-COMP:9685"/>
        <dbReference type="ChEBI" id="CHEBI:57287"/>
        <dbReference type="ChEBI" id="CHEBI:57384"/>
        <dbReference type="ChEBI" id="CHEBI:64479"/>
        <dbReference type="ChEBI" id="CHEBI:78449"/>
        <dbReference type="EC" id="2.3.1.39"/>
    </reaction>
</comment>
<dbReference type="RefSeq" id="WP_105351320.1">
    <property type="nucleotide sequence ID" value="NZ_PUIB01000004.1"/>
</dbReference>
<protein>
    <recommendedName>
        <fullName evidence="1">[acyl-carrier-protein] S-malonyltransferase</fullName>
        <ecNumber evidence="1">2.3.1.39</ecNumber>
    </recommendedName>
</protein>
<dbReference type="Gene3D" id="3.30.70.250">
    <property type="entry name" value="Malonyl-CoA ACP transacylase, ACP-binding"/>
    <property type="match status" value="1"/>
</dbReference>
<gene>
    <name evidence="5" type="ORF">C5Y98_02520</name>
</gene>
<sequence length="408" mass="44932">MPCSLVGTELQDVHPEKAAPGAGLKRPSQATMADHIFKRLNTTTFVFRGYNVTNLGRCGDLLNHPRFGSYLLRRLEQCGQIASDVMHREIDLVGRVTRREETDLASYSDAVALIVAAEMAHVDILQQEYGVVLANAQYLMGYSLGELTALVAADCLTLEDALTIPLALSEDIAKLAPTCTLAVVFSRKATLGAALVNRVCQEICAEGNGLIGISSILSPNSVIVIGEGETTSRLHTRLSEMTSDRVYVKKNPHKWPPMHTPIVWRENINSRAALLMSAMKSGFTVPKPPVLSLVTGACSYTDWNVRDLICQWVDKPQNLWGAVYHTLRTGTETIVHLGPEPNIVPATYSRLAENVETQIQASLSTRTLSTLVYRPWLEALIGERAYLLRAPSIKQLTLEDWLLDEANQ</sequence>
<proteinExistence type="predicted"/>
<comment type="caution">
    <text evidence="5">The sequence shown here is derived from an EMBL/GenBank/DDBJ whole genome shotgun (WGS) entry which is preliminary data.</text>
</comment>
<organism evidence="5 6">
    <name type="scientific">Blastopirellula marina</name>
    <dbReference type="NCBI Taxonomy" id="124"/>
    <lineage>
        <taxon>Bacteria</taxon>
        <taxon>Pseudomonadati</taxon>
        <taxon>Planctomycetota</taxon>
        <taxon>Planctomycetia</taxon>
        <taxon>Pirellulales</taxon>
        <taxon>Pirellulaceae</taxon>
        <taxon>Blastopirellula</taxon>
    </lineage>
</organism>